<evidence type="ECO:0000256" key="5">
    <source>
        <dbReference type="ARBA" id="ARBA00022856"/>
    </source>
</evidence>
<dbReference type="PROSITE" id="PS51257">
    <property type="entry name" value="PROKAR_LIPOPROTEIN"/>
    <property type="match status" value="1"/>
</dbReference>
<dbReference type="Gene3D" id="3.90.76.10">
    <property type="entry name" value="Dipeptide-binding Protein, Domain 1"/>
    <property type="match status" value="1"/>
</dbReference>
<evidence type="ECO:0000256" key="7">
    <source>
        <dbReference type="SAM" id="SignalP"/>
    </source>
</evidence>
<dbReference type="Pfam" id="PF00496">
    <property type="entry name" value="SBP_bac_5"/>
    <property type="match status" value="1"/>
</dbReference>
<dbReference type="STRING" id="1423776.FD04_GL001410"/>
<gene>
    <name evidence="9" type="ORF">FD04_GL001410</name>
</gene>
<dbReference type="GO" id="GO:0042597">
    <property type="term" value="C:periplasmic space"/>
    <property type="evidence" value="ECO:0007669"/>
    <property type="project" value="UniProtKB-ARBA"/>
</dbReference>
<dbReference type="FunFam" id="3.90.76.10:FF:000001">
    <property type="entry name" value="Oligopeptide ABC transporter substrate-binding protein"/>
    <property type="match status" value="1"/>
</dbReference>
<dbReference type="SUPFAM" id="SSF53850">
    <property type="entry name" value="Periplasmic binding protein-like II"/>
    <property type="match status" value="1"/>
</dbReference>
<keyword evidence="4 7" id="KW-0732">Signal</keyword>
<evidence type="ECO:0000256" key="2">
    <source>
        <dbReference type="ARBA" id="ARBA00005695"/>
    </source>
</evidence>
<feature type="compositionally biased region" description="Polar residues" evidence="6">
    <location>
        <begin position="335"/>
        <end position="345"/>
    </location>
</feature>
<dbReference type="GO" id="GO:1904680">
    <property type="term" value="F:peptide transmembrane transporter activity"/>
    <property type="evidence" value="ECO:0007669"/>
    <property type="project" value="TreeGrafter"/>
</dbReference>
<dbReference type="PATRIC" id="fig|1423776.4.peg.1429"/>
<keyword evidence="5" id="KW-0571">Peptide transport</keyword>
<evidence type="ECO:0000313" key="9">
    <source>
        <dbReference type="EMBL" id="KRK97391.1"/>
    </source>
</evidence>
<name>A0A0R1LNP6_9LACO</name>
<accession>A0A0R1LNP6</accession>
<evidence type="ECO:0000256" key="4">
    <source>
        <dbReference type="ARBA" id="ARBA00022729"/>
    </source>
</evidence>
<dbReference type="EMBL" id="AZEE01000029">
    <property type="protein sequence ID" value="KRK97391.1"/>
    <property type="molecule type" value="Genomic_DNA"/>
</dbReference>
<evidence type="ECO:0000313" key="10">
    <source>
        <dbReference type="Proteomes" id="UP000051160"/>
    </source>
</evidence>
<dbReference type="PANTHER" id="PTHR30290">
    <property type="entry name" value="PERIPLASMIC BINDING COMPONENT OF ABC TRANSPORTER"/>
    <property type="match status" value="1"/>
</dbReference>
<dbReference type="InterPro" id="IPR000914">
    <property type="entry name" value="SBP_5_dom"/>
</dbReference>
<dbReference type="InterPro" id="IPR039424">
    <property type="entry name" value="SBP_5"/>
</dbReference>
<dbReference type="GO" id="GO:0043190">
    <property type="term" value="C:ATP-binding cassette (ABC) transporter complex"/>
    <property type="evidence" value="ECO:0007669"/>
    <property type="project" value="InterPro"/>
</dbReference>
<comment type="subcellular location">
    <subcellularLocation>
        <location evidence="1">Cell envelope</location>
    </subcellularLocation>
</comment>
<dbReference type="GO" id="GO:0015833">
    <property type="term" value="P:peptide transport"/>
    <property type="evidence" value="ECO:0007669"/>
    <property type="project" value="UniProtKB-KW"/>
</dbReference>
<dbReference type="PIRSF" id="PIRSF002741">
    <property type="entry name" value="MppA"/>
    <property type="match status" value="1"/>
</dbReference>
<evidence type="ECO:0000256" key="6">
    <source>
        <dbReference type="SAM" id="MobiDB-lite"/>
    </source>
</evidence>
<dbReference type="Gene3D" id="3.10.105.10">
    <property type="entry name" value="Dipeptide-binding Protein, Domain 3"/>
    <property type="match status" value="1"/>
</dbReference>
<keyword evidence="10" id="KW-1185">Reference proteome</keyword>
<dbReference type="Proteomes" id="UP000051160">
    <property type="component" value="Unassembled WGS sequence"/>
</dbReference>
<evidence type="ECO:0000259" key="8">
    <source>
        <dbReference type="Pfam" id="PF00496"/>
    </source>
</evidence>
<comment type="similarity">
    <text evidence="2">Belongs to the bacterial solute-binding protein 5 family.</text>
</comment>
<feature type="signal peptide" evidence="7">
    <location>
        <begin position="1"/>
        <end position="20"/>
    </location>
</feature>
<feature type="chain" id="PRO_5039097941" evidence="7">
    <location>
        <begin position="21"/>
        <end position="542"/>
    </location>
</feature>
<keyword evidence="3" id="KW-0813">Transport</keyword>
<protein>
    <submittedName>
        <fullName evidence="9">Oligopeptide ABC superfamily ATP binding cassette transporter, substrate binding protein</fullName>
    </submittedName>
</protein>
<feature type="domain" description="Solute-binding protein family 5" evidence="8">
    <location>
        <begin position="74"/>
        <end position="461"/>
    </location>
</feature>
<sequence length="542" mass="60011">MNRKKWLSIAGVSASMILLAACGNSKTSSSKQQITLMQQADLTSLDTSNAAEMTQWTVLTNSMEGIYRSNSKNEPAPGIATKVVKPTNGGKTYTFHLRKNAKWSNGSSVTAKDFENAWKRSVSPKAKSGYNYIFSGIKNADQITAGKKSYKTLGVKAVNKYTLRVDLEHPMPYFNKMMTMAAFLPQSQDAIKKFGNTYGTSSAKMYYDGPFTVKGWTGSEESWKLSKNSRYYDKKAIKLSTINMKVVKDPNTAHNMFSEGKLDDAVLTGVTAMGVQKNKNLKHVQKANSAYLMLNTASGQPLNNVKMRQALSLAVNRERLVKKIVADGSTPSSTMVSTNLTTDPTTGKDFGTETSQKESFNVTKAKKLWKQGMQESGLKGPVKITIVGPDTTNYKELAQFLQGEYQQELGTNNIKVNASNLPSKAAVEKQSAGDFDGYQTGWVADFGDPISYLTIMEKGNPQNYGKYNDAKFNQYAKNLTSTKASSTSYYWKNLRAAEKRLNETAPIVPLYNNVESHLVNHKLKGVLYHSVGEYDYTRAYLK</sequence>
<dbReference type="AlphaFoldDB" id="A0A0R1LNP6"/>
<dbReference type="OrthoDB" id="403896at2"/>
<comment type="caution">
    <text evidence="9">The sequence shown here is derived from an EMBL/GenBank/DDBJ whole genome shotgun (WGS) entry which is preliminary data.</text>
</comment>
<organism evidence="9 10">
    <name type="scientific">Secundilactobacillus odoratitofui DSM 19909 = JCM 15043</name>
    <dbReference type="NCBI Taxonomy" id="1423776"/>
    <lineage>
        <taxon>Bacteria</taxon>
        <taxon>Bacillati</taxon>
        <taxon>Bacillota</taxon>
        <taxon>Bacilli</taxon>
        <taxon>Lactobacillales</taxon>
        <taxon>Lactobacillaceae</taxon>
        <taxon>Secundilactobacillus</taxon>
    </lineage>
</organism>
<dbReference type="GO" id="GO:0030313">
    <property type="term" value="C:cell envelope"/>
    <property type="evidence" value="ECO:0007669"/>
    <property type="project" value="UniProtKB-SubCell"/>
</dbReference>
<dbReference type="CDD" id="cd08504">
    <property type="entry name" value="PBP2_OppA"/>
    <property type="match status" value="1"/>
</dbReference>
<dbReference type="PANTHER" id="PTHR30290:SF10">
    <property type="entry name" value="PERIPLASMIC OLIGOPEPTIDE-BINDING PROTEIN-RELATED"/>
    <property type="match status" value="1"/>
</dbReference>
<evidence type="ECO:0000256" key="1">
    <source>
        <dbReference type="ARBA" id="ARBA00004196"/>
    </source>
</evidence>
<dbReference type="Gene3D" id="3.40.190.10">
    <property type="entry name" value="Periplasmic binding protein-like II"/>
    <property type="match status" value="1"/>
</dbReference>
<dbReference type="InterPro" id="IPR030678">
    <property type="entry name" value="Peptide/Ni-bd"/>
</dbReference>
<evidence type="ECO:0000256" key="3">
    <source>
        <dbReference type="ARBA" id="ARBA00022448"/>
    </source>
</evidence>
<reference evidence="9 10" key="1">
    <citation type="journal article" date="2015" name="Genome Announc.">
        <title>Expanding the biotechnology potential of lactobacilli through comparative genomics of 213 strains and associated genera.</title>
        <authorList>
            <person name="Sun Z."/>
            <person name="Harris H.M."/>
            <person name="McCann A."/>
            <person name="Guo C."/>
            <person name="Argimon S."/>
            <person name="Zhang W."/>
            <person name="Yang X."/>
            <person name="Jeffery I.B."/>
            <person name="Cooney J.C."/>
            <person name="Kagawa T.F."/>
            <person name="Liu W."/>
            <person name="Song Y."/>
            <person name="Salvetti E."/>
            <person name="Wrobel A."/>
            <person name="Rasinkangas P."/>
            <person name="Parkhill J."/>
            <person name="Rea M.C."/>
            <person name="O'Sullivan O."/>
            <person name="Ritari J."/>
            <person name="Douillard F.P."/>
            <person name="Paul Ross R."/>
            <person name="Yang R."/>
            <person name="Briner A.E."/>
            <person name="Felis G.E."/>
            <person name="de Vos W.M."/>
            <person name="Barrangou R."/>
            <person name="Klaenhammer T.R."/>
            <person name="Caufield P.W."/>
            <person name="Cui Y."/>
            <person name="Zhang H."/>
            <person name="O'Toole P.W."/>
        </authorList>
    </citation>
    <scope>NUCLEOTIDE SEQUENCE [LARGE SCALE GENOMIC DNA]</scope>
    <source>
        <strain evidence="9 10">DSM 19909</strain>
    </source>
</reference>
<proteinExistence type="inferred from homology"/>
<feature type="region of interest" description="Disordered" evidence="6">
    <location>
        <begin position="335"/>
        <end position="357"/>
    </location>
</feature>
<keyword evidence="5" id="KW-0653">Protein transport</keyword>